<comment type="cofactor">
    <cofactor evidence="1 16">
        <name>FAD</name>
        <dbReference type="ChEBI" id="CHEBI:57692"/>
    </cofactor>
</comment>
<dbReference type="GO" id="GO:0008762">
    <property type="term" value="F:UDP-N-acetylmuramate dehydrogenase activity"/>
    <property type="evidence" value="ECO:0007669"/>
    <property type="project" value="UniProtKB-EC"/>
</dbReference>
<keyword evidence="6 16" id="KW-0132">Cell division</keyword>
<evidence type="ECO:0000256" key="13">
    <source>
        <dbReference type="ARBA" id="ARBA00023306"/>
    </source>
</evidence>
<evidence type="ECO:0000256" key="5">
    <source>
        <dbReference type="ARBA" id="ARBA00022490"/>
    </source>
</evidence>
<protein>
    <recommendedName>
        <fullName evidence="16">UDP-N-acetylenolpyruvoylglucosamine reductase</fullName>
        <ecNumber evidence="16">1.3.1.98</ecNumber>
    </recommendedName>
    <alternativeName>
        <fullName evidence="16">UDP-N-acetylmuramate dehydrogenase</fullName>
    </alternativeName>
</protein>
<evidence type="ECO:0000256" key="3">
    <source>
        <dbReference type="ARBA" id="ARBA00004496"/>
    </source>
</evidence>
<gene>
    <name evidence="18" type="primary">murB_1</name>
    <name evidence="16" type="synonym">murB</name>
    <name evidence="18" type="ORF">PAECIP111893_03342</name>
</gene>
<evidence type="ECO:0000256" key="9">
    <source>
        <dbReference type="ARBA" id="ARBA00022857"/>
    </source>
</evidence>
<dbReference type="EC" id="1.3.1.98" evidence="16"/>
<comment type="caution">
    <text evidence="18">The sequence shown here is derived from an EMBL/GenBank/DDBJ whole genome shotgun (WGS) entry which is preliminary data.</text>
</comment>
<dbReference type="HAMAP" id="MF_00037">
    <property type="entry name" value="MurB"/>
    <property type="match status" value="1"/>
</dbReference>
<evidence type="ECO:0000256" key="6">
    <source>
        <dbReference type="ARBA" id="ARBA00022618"/>
    </source>
</evidence>
<keyword evidence="5 16" id="KW-0963">Cytoplasm</keyword>
<comment type="function">
    <text evidence="2 16">Cell wall formation.</text>
</comment>
<comment type="subcellular location">
    <subcellularLocation>
        <location evidence="3 16">Cytoplasm</location>
    </subcellularLocation>
</comment>
<keyword evidence="12 16" id="KW-0560">Oxidoreductase</keyword>
<evidence type="ECO:0000256" key="15">
    <source>
        <dbReference type="ARBA" id="ARBA00048914"/>
    </source>
</evidence>
<comment type="pathway">
    <text evidence="4 16">Cell wall biogenesis; peptidoglycan biosynthesis.</text>
</comment>
<keyword evidence="8 16" id="KW-0274">FAD</keyword>
<dbReference type="Gene3D" id="3.90.78.10">
    <property type="entry name" value="UDP-N-acetylenolpyruvoylglucosamine reductase, C-terminal domain"/>
    <property type="match status" value="1"/>
</dbReference>
<keyword evidence="13 16" id="KW-0131">Cell cycle</keyword>
<organism evidence="18 19">
    <name type="scientific">Paenibacillus plantiphilus</name>
    <dbReference type="NCBI Taxonomy" id="2905650"/>
    <lineage>
        <taxon>Bacteria</taxon>
        <taxon>Bacillati</taxon>
        <taxon>Bacillota</taxon>
        <taxon>Bacilli</taxon>
        <taxon>Bacillales</taxon>
        <taxon>Paenibacillaceae</taxon>
        <taxon>Paenibacillus</taxon>
    </lineage>
</organism>
<proteinExistence type="inferred from homology"/>
<dbReference type="NCBIfam" id="NF010480">
    <property type="entry name" value="PRK13905.1"/>
    <property type="match status" value="1"/>
</dbReference>
<dbReference type="EMBL" id="CAKMMF010000018">
    <property type="protein sequence ID" value="CAH1210976.1"/>
    <property type="molecule type" value="Genomic_DNA"/>
</dbReference>
<dbReference type="Proteomes" id="UP000838686">
    <property type="component" value="Unassembled WGS sequence"/>
</dbReference>
<dbReference type="Pfam" id="PF01565">
    <property type="entry name" value="FAD_binding_4"/>
    <property type="match status" value="1"/>
</dbReference>
<dbReference type="InterPro" id="IPR016169">
    <property type="entry name" value="FAD-bd_PCMH_sub2"/>
</dbReference>
<dbReference type="NCBIfam" id="TIGR00179">
    <property type="entry name" value="murB"/>
    <property type="match status" value="1"/>
</dbReference>
<dbReference type="Pfam" id="PF02873">
    <property type="entry name" value="MurB_C"/>
    <property type="match status" value="1"/>
</dbReference>
<dbReference type="Gene3D" id="3.30.43.10">
    <property type="entry name" value="Uridine Diphospho-n-acetylenolpyruvylglucosamine Reductase, domain 2"/>
    <property type="match status" value="1"/>
</dbReference>
<feature type="active site" evidence="16">
    <location>
        <position position="167"/>
    </location>
</feature>
<dbReference type="SUPFAM" id="SSF56176">
    <property type="entry name" value="FAD-binding/transporter-associated domain-like"/>
    <property type="match status" value="1"/>
</dbReference>
<evidence type="ECO:0000256" key="1">
    <source>
        <dbReference type="ARBA" id="ARBA00001974"/>
    </source>
</evidence>
<dbReference type="Gene3D" id="3.30.465.10">
    <property type="match status" value="1"/>
</dbReference>
<evidence type="ECO:0000256" key="11">
    <source>
        <dbReference type="ARBA" id="ARBA00022984"/>
    </source>
</evidence>
<comment type="catalytic activity">
    <reaction evidence="15 16">
        <text>UDP-N-acetyl-alpha-D-muramate + NADP(+) = UDP-N-acetyl-3-O-(1-carboxyvinyl)-alpha-D-glucosamine + NADPH + H(+)</text>
        <dbReference type="Rhea" id="RHEA:12248"/>
        <dbReference type="ChEBI" id="CHEBI:15378"/>
        <dbReference type="ChEBI" id="CHEBI:57783"/>
        <dbReference type="ChEBI" id="CHEBI:58349"/>
        <dbReference type="ChEBI" id="CHEBI:68483"/>
        <dbReference type="ChEBI" id="CHEBI:70757"/>
        <dbReference type="EC" id="1.3.1.98"/>
    </reaction>
</comment>
<evidence type="ECO:0000256" key="4">
    <source>
        <dbReference type="ARBA" id="ARBA00004752"/>
    </source>
</evidence>
<dbReference type="SUPFAM" id="SSF56194">
    <property type="entry name" value="Uridine diphospho-N-Acetylenolpyruvylglucosamine reductase, MurB, C-terminal domain"/>
    <property type="match status" value="1"/>
</dbReference>
<evidence type="ECO:0000256" key="2">
    <source>
        <dbReference type="ARBA" id="ARBA00003921"/>
    </source>
</evidence>
<dbReference type="PANTHER" id="PTHR21071">
    <property type="entry name" value="UDP-N-ACETYLENOLPYRUVOYLGLUCOSAMINE REDUCTASE"/>
    <property type="match status" value="1"/>
</dbReference>
<evidence type="ECO:0000313" key="19">
    <source>
        <dbReference type="Proteomes" id="UP000838686"/>
    </source>
</evidence>
<accession>A0ABN8GK05</accession>
<dbReference type="InterPro" id="IPR016167">
    <property type="entry name" value="FAD-bd_PCMH_sub1"/>
</dbReference>
<dbReference type="InterPro" id="IPR036635">
    <property type="entry name" value="MurB_C_sf"/>
</dbReference>
<keyword evidence="10 16" id="KW-0133">Cell shape</keyword>
<evidence type="ECO:0000313" key="18">
    <source>
        <dbReference type="EMBL" id="CAH1210976.1"/>
    </source>
</evidence>
<evidence type="ECO:0000256" key="8">
    <source>
        <dbReference type="ARBA" id="ARBA00022827"/>
    </source>
</evidence>
<evidence type="ECO:0000256" key="12">
    <source>
        <dbReference type="ARBA" id="ARBA00023002"/>
    </source>
</evidence>
<dbReference type="PROSITE" id="PS51387">
    <property type="entry name" value="FAD_PCMH"/>
    <property type="match status" value="1"/>
</dbReference>
<feature type="domain" description="FAD-binding PCMH-type" evidence="17">
    <location>
        <begin position="23"/>
        <end position="188"/>
    </location>
</feature>
<dbReference type="RefSeq" id="WP_236343667.1">
    <property type="nucleotide sequence ID" value="NZ_CAKMMF010000018.1"/>
</dbReference>
<keyword evidence="14 16" id="KW-0961">Cell wall biogenesis/degradation</keyword>
<comment type="similarity">
    <text evidence="16">Belongs to the MurB family.</text>
</comment>
<feature type="active site" evidence="16">
    <location>
        <position position="289"/>
    </location>
</feature>
<keyword evidence="19" id="KW-1185">Reference proteome</keyword>
<evidence type="ECO:0000256" key="10">
    <source>
        <dbReference type="ARBA" id="ARBA00022960"/>
    </source>
</evidence>
<keyword evidence="11 16" id="KW-0573">Peptidoglycan synthesis</keyword>
<dbReference type="InterPro" id="IPR016166">
    <property type="entry name" value="FAD-bd_PCMH"/>
</dbReference>
<keyword evidence="9 16" id="KW-0521">NADP</keyword>
<dbReference type="InterPro" id="IPR003170">
    <property type="entry name" value="MurB"/>
</dbReference>
<reference evidence="18" key="1">
    <citation type="submission" date="2022-01" db="EMBL/GenBank/DDBJ databases">
        <authorList>
            <person name="Criscuolo A."/>
        </authorList>
    </citation>
    <scope>NUCLEOTIDE SEQUENCE</scope>
    <source>
        <strain evidence="18">CIP111893</strain>
    </source>
</reference>
<sequence>MFGELACRVESNYSLKSITTMAVGGRCSYYVAPQSVEDLQTVVRICRDRDARMVLIGNGSNIIVDDEGLDGIVVHIGKGLSRMRLDQQLLYAEAGATLPNMAFKMAKEGVKGFEFMVSIPGTVGGAVMMNAGSSGKELSDVLHSVTYLDENGDCRTKLAEECGLSFRHSGFTGTRNIILSAVFHAPYDDDKNKPMLATREIANVRKKKFPMNVATVGSTFKSPANGPHPGKCIEAVGLKGYQIGNAEISPVHGNWIINRGNAASQDVKDLIQLMQSTVAAQLGIEMEQEVIYV</sequence>
<dbReference type="InterPro" id="IPR011601">
    <property type="entry name" value="MurB_C"/>
</dbReference>
<evidence type="ECO:0000259" key="17">
    <source>
        <dbReference type="PROSITE" id="PS51387"/>
    </source>
</evidence>
<evidence type="ECO:0000256" key="7">
    <source>
        <dbReference type="ARBA" id="ARBA00022630"/>
    </source>
</evidence>
<dbReference type="InterPro" id="IPR036318">
    <property type="entry name" value="FAD-bd_PCMH-like_sf"/>
</dbReference>
<dbReference type="InterPro" id="IPR006094">
    <property type="entry name" value="Oxid_FAD_bind_N"/>
</dbReference>
<name>A0ABN8GK05_9BACL</name>
<keyword evidence="7 16" id="KW-0285">Flavoprotein</keyword>
<evidence type="ECO:0000256" key="16">
    <source>
        <dbReference type="HAMAP-Rule" id="MF_00037"/>
    </source>
</evidence>
<feature type="active site" description="Proton donor" evidence="16">
    <location>
        <position position="218"/>
    </location>
</feature>
<evidence type="ECO:0000256" key="14">
    <source>
        <dbReference type="ARBA" id="ARBA00023316"/>
    </source>
</evidence>
<dbReference type="PANTHER" id="PTHR21071:SF4">
    <property type="entry name" value="UDP-N-ACETYLENOLPYRUVOYLGLUCOSAMINE REDUCTASE"/>
    <property type="match status" value="1"/>
</dbReference>